<sequence>MILQDLGIDCEILEASERIGGRVYTHRFNGQAGYDAPRNTPARYDYFDVGAMRFPDIPFMERVFDLFKRVGVDDLLIDYHLGTENNLAFYNAKPPIRKNEVNPLSDPFKVAVANGGTVPDKYALVEGAPKKWISEAIDPYREKFREAYKKPVSQRLRQFEEAWDYLMQQDHHTTRGYMQSKVEPYPEPVVHWLETVDSGTGFFNYAFTETVIDSLDFDWPWASTTPDPEQTKETKWVCIDGGSDHLIHEMARTLKHQPLLEQRVTKLELLPGNRQIQVTGRSRNWTWARQYEQVICTVPLGCLGGIDTDRAGLSYNQRQAVRALQYGSSTKVGIKFARRWWDDPAVCPAGPMHGGQSSTDAPIRTCVYPSYGLETPSAPGVLMASYAWAQDAQRVGALAQEKGGAADKMLLELVLNDLEKIHGIPQKRFGPIEDHYAHNWDNAAFARGAFAHYGPGQFGAPGDDGRLFASIKAPAADGRLHIAGEATSVHHAWVLGALNSAWRAVYNLLVKSYPKKVDLLIKNWGIPDEENQRSLLRLAELAKRNVF</sequence>
<protein>
    <recommendedName>
        <fullName evidence="1">Amine oxidase domain-containing protein</fullName>
    </recommendedName>
</protein>
<dbReference type="GO" id="GO:0009063">
    <property type="term" value="P:amino acid catabolic process"/>
    <property type="evidence" value="ECO:0007669"/>
    <property type="project" value="TreeGrafter"/>
</dbReference>
<dbReference type="InterPro" id="IPR002937">
    <property type="entry name" value="Amino_oxidase"/>
</dbReference>
<evidence type="ECO:0000313" key="3">
    <source>
        <dbReference type="Proteomes" id="UP000298327"/>
    </source>
</evidence>
<dbReference type="Proteomes" id="UP000298327">
    <property type="component" value="Unassembled WGS sequence"/>
</dbReference>
<feature type="domain" description="Amine oxidase" evidence="1">
    <location>
        <begin position="3"/>
        <end position="508"/>
    </location>
</feature>
<dbReference type="AlphaFoldDB" id="A0A4Y9XUQ7"/>
<name>A0A4Y9XUQ7_9AGAM</name>
<dbReference type="Gene3D" id="3.90.660.10">
    <property type="match status" value="1"/>
</dbReference>
<keyword evidence="3" id="KW-1185">Reference proteome</keyword>
<dbReference type="SUPFAM" id="SSF51905">
    <property type="entry name" value="FAD/NAD(P)-binding domain"/>
    <property type="match status" value="1"/>
</dbReference>
<dbReference type="STRING" id="205917.A0A4Y9XUQ7"/>
<evidence type="ECO:0000313" key="2">
    <source>
        <dbReference type="EMBL" id="TFY52279.1"/>
    </source>
</evidence>
<evidence type="ECO:0000259" key="1">
    <source>
        <dbReference type="Pfam" id="PF01593"/>
    </source>
</evidence>
<comment type="caution">
    <text evidence="2">The sequence shown here is derived from an EMBL/GenBank/DDBJ whole genome shotgun (WGS) entry which is preliminary data.</text>
</comment>
<proteinExistence type="predicted"/>
<dbReference type="SUPFAM" id="SSF54373">
    <property type="entry name" value="FAD-linked reductases, C-terminal domain"/>
    <property type="match status" value="1"/>
</dbReference>
<dbReference type="PANTHER" id="PTHR10742">
    <property type="entry name" value="FLAVIN MONOAMINE OXIDASE"/>
    <property type="match status" value="1"/>
</dbReference>
<dbReference type="OrthoDB" id="7777654at2759"/>
<dbReference type="PANTHER" id="PTHR10742:SF342">
    <property type="entry name" value="AMINE OXIDASE"/>
    <property type="match status" value="1"/>
</dbReference>
<dbReference type="EMBL" id="SEOQ01001337">
    <property type="protein sequence ID" value="TFY52279.1"/>
    <property type="molecule type" value="Genomic_DNA"/>
</dbReference>
<dbReference type="InterPro" id="IPR036188">
    <property type="entry name" value="FAD/NAD-bd_sf"/>
</dbReference>
<dbReference type="Gene3D" id="3.50.50.60">
    <property type="entry name" value="FAD/NAD(P)-binding domain"/>
    <property type="match status" value="1"/>
</dbReference>
<dbReference type="Gene3D" id="1.20.1440.240">
    <property type="match status" value="1"/>
</dbReference>
<dbReference type="GO" id="GO:0001716">
    <property type="term" value="F:L-amino-acid oxidase activity"/>
    <property type="evidence" value="ECO:0007669"/>
    <property type="project" value="TreeGrafter"/>
</dbReference>
<organism evidence="2 3">
    <name type="scientific">Dentipellis fragilis</name>
    <dbReference type="NCBI Taxonomy" id="205917"/>
    <lineage>
        <taxon>Eukaryota</taxon>
        <taxon>Fungi</taxon>
        <taxon>Dikarya</taxon>
        <taxon>Basidiomycota</taxon>
        <taxon>Agaricomycotina</taxon>
        <taxon>Agaricomycetes</taxon>
        <taxon>Russulales</taxon>
        <taxon>Hericiaceae</taxon>
        <taxon>Dentipellis</taxon>
    </lineage>
</organism>
<dbReference type="InterPro" id="IPR050281">
    <property type="entry name" value="Flavin_monoamine_oxidase"/>
</dbReference>
<dbReference type="Pfam" id="PF01593">
    <property type="entry name" value="Amino_oxidase"/>
    <property type="match status" value="1"/>
</dbReference>
<accession>A0A4Y9XUQ7</accession>
<gene>
    <name evidence="2" type="ORF">EVG20_g10620</name>
</gene>
<reference evidence="2 3" key="1">
    <citation type="submission" date="2019-02" db="EMBL/GenBank/DDBJ databases">
        <title>Genome sequencing of the rare red list fungi Dentipellis fragilis.</title>
        <authorList>
            <person name="Buettner E."/>
            <person name="Kellner H."/>
        </authorList>
    </citation>
    <scope>NUCLEOTIDE SEQUENCE [LARGE SCALE GENOMIC DNA]</scope>
    <source>
        <strain evidence="2 3">DSM 105465</strain>
    </source>
</reference>